<name>A0A3M7Q3T7_BRAPC</name>
<comment type="caution">
    <text evidence="1">The sequence shown here is derived from an EMBL/GenBank/DDBJ whole genome shotgun (WGS) entry which is preliminary data.</text>
</comment>
<dbReference type="Proteomes" id="UP000276133">
    <property type="component" value="Unassembled WGS sequence"/>
</dbReference>
<evidence type="ECO:0000313" key="1">
    <source>
        <dbReference type="EMBL" id="RNA05641.1"/>
    </source>
</evidence>
<gene>
    <name evidence="1" type="ORF">BpHYR1_041857</name>
</gene>
<evidence type="ECO:0000313" key="2">
    <source>
        <dbReference type="Proteomes" id="UP000276133"/>
    </source>
</evidence>
<proteinExistence type="predicted"/>
<dbReference type="EMBL" id="REGN01007653">
    <property type="protein sequence ID" value="RNA05641.1"/>
    <property type="molecule type" value="Genomic_DNA"/>
</dbReference>
<protein>
    <submittedName>
        <fullName evidence="1">Uncharacterized protein</fullName>
    </submittedName>
</protein>
<dbReference type="AlphaFoldDB" id="A0A3M7Q3T7"/>
<dbReference type="OrthoDB" id="9390935at2759"/>
<keyword evidence="2" id="KW-1185">Reference proteome</keyword>
<reference evidence="1 2" key="1">
    <citation type="journal article" date="2018" name="Sci. Rep.">
        <title>Genomic signatures of local adaptation to the degree of environmental predictability in rotifers.</title>
        <authorList>
            <person name="Franch-Gras L."/>
            <person name="Hahn C."/>
            <person name="Garcia-Roger E.M."/>
            <person name="Carmona M.J."/>
            <person name="Serra M."/>
            <person name="Gomez A."/>
        </authorList>
    </citation>
    <scope>NUCLEOTIDE SEQUENCE [LARGE SCALE GENOMIC DNA]</scope>
    <source>
        <strain evidence="1">HYR1</strain>
    </source>
</reference>
<organism evidence="1 2">
    <name type="scientific">Brachionus plicatilis</name>
    <name type="common">Marine rotifer</name>
    <name type="synonym">Brachionus muelleri</name>
    <dbReference type="NCBI Taxonomy" id="10195"/>
    <lineage>
        <taxon>Eukaryota</taxon>
        <taxon>Metazoa</taxon>
        <taxon>Spiralia</taxon>
        <taxon>Gnathifera</taxon>
        <taxon>Rotifera</taxon>
        <taxon>Eurotatoria</taxon>
        <taxon>Monogononta</taxon>
        <taxon>Pseudotrocha</taxon>
        <taxon>Ploima</taxon>
        <taxon>Brachionidae</taxon>
        <taxon>Brachionus</taxon>
    </lineage>
</organism>
<sequence>MFFKIFSLDHQELVKKVAFKFYEDLRESILFYVRNRKNKFFPEQLLDMSCQTISWNMPLKTLGATLSLTENKIPNAWKSANISIIPNKSFRVMSKTYTHQDYEKTTPGVSDPEESENKIRFVLSELVFKV</sequence>
<accession>A0A3M7Q3T7</accession>